<name>Q80LL8_NPVAH</name>
<accession>Q80LL8</accession>
<evidence type="ECO:0008006" key="3">
    <source>
        <dbReference type="Google" id="ProtNLM"/>
    </source>
</evidence>
<protein>
    <recommendedName>
        <fullName evidence="3">P12</fullName>
    </recommendedName>
</protein>
<sequence>MSNIFINTAQDTAEQQNLEINAEDLHTQLTEFNTSAKRFLNDTSKNKELYFRDLSKRSATAKKILKCIEDDQSAVQFNLISTVNFLKLLSDIHDNNVNE</sequence>
<dbReference type="KEGG" id="vg:1485828"/>
<proteinExistence type="predicted"/>
<dbReference type="GeneID" id="1485828"/>
<dbReference type="RefSeq" id="NP_818725.1">
    <property type="nucleotide sequence ID" value="NC_004690.1"/>
</dbReference>
<organism evidence="1 2">
    <name type="scientific">Adoxophyes honmai nucleopolyhedrovirus</name>
    <dbReference type="NCBI Taxonomy" id="224399"/>
    <lineage>
        <taxon>Viruses</taxon>
        <taxon>Viruses incertae sedis</taxon>
        <taxon>Naldaviricetes</taxon>
        <taxon>Lefavirales</taxon>
        <taxon>Baculoviridae</taxon>
        <taxon>Alphabaculovirus</taxon>
        <taxon>Alphabaculovirus adhonmai</taxon>
    </lineage>
</organism>
<dbReference type="Pfam" id="PF06497">
    <property type="entry name" value="Baculo_Ac102"/>
    <property type="match status" value="1"/>
</dbReference>
<dbReference type="InterPro" id="IPR009477">
    <property type="entry name" value="Baculo_Ac102"/>
</dbReference>
<evidence type="ECO:0000313" key="1">
    <source>
        <dbReference type="EMBL" id="BAC67329.1"/>
    </source>
</evidence>
<dbReference type="Proteomes" id="UP000232720">
    <property type="component" value="Genome"/>
</dbReference>
<reference evidence="1 2" key="1">
    <citation type="journal article" date="2003" name="Virology">
        <title>Genome sequence and organization of a nucleopolyhedrovirus isolated from the smaller tea tortrix, Adoxophyes honmai.</title>
        <authorList>
            <person name="Nakai M."/>
            <person name="Goto C."/>
            <person name="Kang W."/>
            <person name="Shikata M."/>
            <person name="Luque T."/>
            <person name="Kunimi Y."/>
        </authorList>
    </citation>
    <scope>NUCLEOTIDE SEQUENCE [LARGE SCALE GENOMIC DNA]</scope>
    <source>
        <strain evidence="1 2">ADN001</strain>
    </source>
</reference>
<evidence type="ECO:0000313" key="2">
    <source>
        <dbReference type="Proteomes" id="UP000232720"/>
    </source>
</evidence>
<dbReference type="EMBL" id="AP006270">
    <property type="protein sequence ID" value="BAC67329.1"/>
    <property type="molecule type" value="Genomic_DNA"/>
</dbReference>
<organismHost>
    <name type="scientific">Adoxophyes honmai</name>
    <name type="common">Smaller tea tortrix moth</name>
    <dbReference type="NCBI Taxonomy" id="85585"/>
</organismHost>
<dbReference type="OrthoDB" id="22566at10239"/>
<keyword evidence="2" id="KW-1185">Reference proteome</keyword>